<sequence length="340" mass="37842">MKHKGLKLNLQLFASSTTKIADVIQPEVFTPYVVNKTMELSELIQSGIAEHDKEFDALASGPNTLIHMPFWNDLTGEVEIMDDDGETVPGKITTGQDIARKLAFVKSFGANALAGHLAGDDPMRVIADRFADYWNRTYQKVLLSTLDGVFASTTMKEKVYDITAELGNKAVLNSHSFLDAQQLMGDAKELLTAIMMHSEVENHLVKQDEIEVIRDSEGNVVMKTYKGKKVIVDDAMAYDPLTKSAEMYLFGRGAIAWGNGSDPKILETEVVRKGLSLAGEDILVNRKLSILHPRGVKFTESSVAGKFPTLDELENGLNFQRVYEPKKVRIVKFLFKLENE</sequence>
<accession>A0A1W1VQ87</accession>
<name>A0A1W1VQ87_DESTI</name>
<dbReference type="OrthoDB" id="6440753at2"/>
<dbReference type="InterPro" id="IPR045404">
    <property type="entry name" value="Gp13-like"/>
</dbReference>
<gene>
    <name evidence="1" type="ORF">SAMN00017405_0395</name>
</gene>
<organism evidence="1 2">
    <name type="scientific">Desulfonispora thiosulfatigenes DSM 11270</name>
    <dbReference type="NCBI Taxonomy" id="656914"/>
    <lineage>
        <taxon>Bacteria</taxon>
        <taxon>Bacillati</taxon>
        <taxon>Bacillota</taxon>
        <taxon>Clostridia</taxon>
        <taxon>Eubacteriales</taxon>
        <taxon>Peptococcaceae</taxon>
        <taxon>Desulfonispora</taxon>
    </lineage>
</organism>
<keyword evidence="1" id="KW-0946">Virion</keyword>
<keyword evidence="1" id="KW-0167">Capsid protein</keyword>
<dbReference type="Pfam" id="PF20036">
    <property type="entry name" value="Gp13-like"/>
    <property type="match status" value="1"/>
</dbReference>
<protein>
    <submittedName>
        <fullName evidence="1">Prophage LambdaCh01,coat protein</fullName>
    </submittedName>
</protein>
<keyword evidence="2" id="KW-1185">Reference proteome</keyword>
<dbReference type="Proteomes" id="UP000192731">
    <property type="component" value="Unassembled WGS sequence"/>
</dbReference>
<dbReference type="EMBL" id="FWWT01000022">
    <property type="protein sequence ID" value="SMB95390.1"/>
    <property type="molecule type" value="Genomic_DNA"/>
</dbReference>
<proteinExistence type="predicted"/>
<evidence type="ECO:0000313" key="2">
    <source>
        <dbReference type="Proteomes" id="UP000192731"/>
    </source>
</evidence>
<dbReference type="STRING" id="656914.SAMN00017405_0395"/>
<dbReference type="AlphaFoldDB" id="A0A1W1VQ87"/>
<reference evidence="1 2" key="1">
    <citation type="submission" date="2017-04" db="EMBL/GenBank/DDBJ databases">
        <authorList>
            <person name="Afonso C.L."/>
            <person name="Miller P.J."/>
            <person name="Scott M.A."/>
            <person name="Spackman E."/>
            <person name="Goraichik I."/>
            <person name="Dimitrov K.M."/>
            <person name="Suarez D.L."/>
            <person name="Swayne D.E."/>
        </authorList>
    </citation>
    <scope>NUCLEOTIDE SEQUENCE [LARGE SCALE GENOMIC DNA]</scope>
    <source>
        <strain evidence="1 2">DSM 11270</strain>
    </source>
</reference>
<evidence type="ECO:0000313" key="1">
    <source>
        <dbReference type="EMBL" id="SMB95390.1"/>
    </source>
</evidence>
<dbReference type="RefSeq" id="WP_084054194.1">
    <property type="nucleotide sequence ID" value="NZ_FWWT01000022.1"/>
</dbReference>